<reference evidence="1" key="1">
    <citation type="submission" date="2021-01" db="EMBL/GenBank/DDBJ databases">
        <title>Whole genome shotgun sequence of Virgisporangium ochraceum NBRC 16418.</title>
        <authorList>
            <person name="Komaki H."/>
            <person name="Tamura T."/>
        </authorList>
    </citation>
    <scope>NUCLEOTIDE SEQUENCE</scope>
    <source>
        <strain evidence="1">NBRC 16418</strain>
    </source>
</reference>
<dbReference type="AlphaFoldDB" id="A0A8J4EAJ4"/>
<dbReference type="InterPro" id="IPR047715">
    <property type="entry name" value="EboA_dom"/>
</dbReference>
<dbReference type="EMBL" id="BOPH01000028">
    <property type="protein sequence ID" value="GIJ67599.1"/>
    <property type="molecule type" value="Genomic_DNA"/>
</dbReference>
<evidence type="ECO:0008006" key="3">
    <source>
        <dbReference type="Google" id="ProtNLM"/>
    </source>
</evidence>
<accession>A0A8J4EAJ4</accession>
<keyword evidence="2" id="KW-1185">Reference proteome</keyword>
<gene>
    <name evidence="1" type="ORF">Voc01_025160</name>
</gene>
<dbReference type="RefSeq" id="WP_203927560.1">
    <property type="nucleotide sequence ID" value="NZ_BOPH01000028.1"/>
</dbReference>
<dbReference type="Proteomes" id="UP000635606">
    <property type="component" value="Unassembled WGS sequence"/>
</dbReference>
<protein>
    <recommendedName>
        <fullName evidence="3">Sugar phosphate isomerase</fullName>
    </recommendedName>
</protein>
<sequence>MTLDQLRTALTGVPQHGWLTGAEASVRADPDTVGRFFAQADRRLGRDPLPDHPDLTGGQAGRALLLAALLDAPDPVERIVAVYQQGDAAERLAVLKALPLLPIGAAAAPLLHDALRTNDTRLVAAALGPYASHLDVATWRQGVIKCVFMGVPLKNVDALDERADGDLAAMLAALAEERLAAGRTMPADAVALLDRLSLRKER</sequence>
<evidence type="ECO:0000313" key="2">
    <source>
        <dbReference type="Proteomes" id="UP000635606"/>
    </source>
</evidence>
<proteinExistence type="predicted"/>
<organism evidence="1 2">
    <name type="scientific">Virgisporangium ochraceum</name>
    <dbReference type="NCBI Taxonomy" id="65505"/>
    <lineage>
        <taxon>Bacteria</taxon>
        <taxon>Bacillati</taxon>
        <taxon>Actinomycetota</taxon>
        <taxon>Actinomycetes</taxon>
        <taxon>Micromonosporales</taxon>
        <taxon>Micromonosporaceae</taxon>
        <taxon>Virgisporangium</taxon>
    </lineage>
</organism>
<name>A0A8J4EAJ4_9ACTN</name>
<dbReference type="NCBIfam" id="NF035938">
    <property type="entry name" value="EboA_domain"/>
    <property type="match status" value="1"/>
</dbReference>
<evidence type="ECO:0000313" key="1">
    <source>
        <dbReference type="EMBL" id="GIJ67599.1"/>
    </source>
</evidence>
<comment type="caution">
    <text evidence="1">The sequence shown here is derived from an EMBL/GenBank/DDBJ whole genome shotgun (WGS) entry which is preliminary data.</text>
</comment>